<reference evidence="8" key="1">
    <citation type="submission" date="2025-08" db="UniProtKB">
        <authorList>
            <consortium name="RefSeq"/>
        </authorList>
    </citation>
    <scope>IDENTIFICATION</scope>
</reference>
<dbReference type="GO" id="GO:0003677">
    <property type="term" value="F:DNA binding"/>
    <property type="evidence" value="ECO:0007669"/>
    <property type="project" value="UniProtKB-KW"/>
</dbReference>
<dbReference type="SMART" id="SM00353">
    <property type="entry name" value="HLH"/>
    <property type="match status" value="1"/>
</dbReference>
<name>A0A6I9UMA8_SESIN</name>
<evidence type="ECO:0000256" key="5">
    <source>
        <dbReference type="ARBA" id="ARBA00023242"/>
    </source>
</evidence>
<dbReference type="RefSeq" id="XP_011100403.1">
    <property type="nucleotide sequence ID" value="XM_011102101.2"/>
</dbReference>
<protein>
    <submittedName>
        <fullName evidence="8">Transcription factor bHLH30-like</fullName>
    </submittedName>
</protein>
<dbReference type="GO" id="GO:0005634">
    <property type="term" value="C:nucleus"/>
    <property type="evidence" value="ECO:0007669"/>
    <property type="project" value="UniProtKB-SubCell"/>
</dbReference>
<dbReference type="InterPro" id="IPR036638">
    <property type="entry name" value="HLH_DNA-bd_sf"/>
</dbReference>
<keyword evidence="2" id="KW-0805">Transcription regulation</keyword>
<dbReference type="Proteomes" id="UP000504604">
    <property type="component" value="Linkage group LG16"/>
</dbReference>
<sequence>MNKQKKMEFFNTSDGFPANYLGFQELIRNGSSSSSSLVLDNQRGELVRALVKPGQKVANAEKALIALRNHSEAERRRRERINGHLATLRSLIPGTNKMDKAALLAEVINQVKELRRSVAEATDGTLVPTDIDEVTVEQQEDLNDGTAFSIRASLCCDFKHELLSELREALEALPLKMIRAEMATLGSRMVNVFVISGRDEGSNVEGREGGQLLVDSVHQALRSVLDKFYASEEFSSRNALSGKRRRVSFFNSSNSSSLGDVW</sequence>
<dbReference type="AlphaFoldDB" id="A0A6I9UMA8"/>
<dbReference type="GO" id="GO:0046983">
    <property type="term" value="F:protein dimerization activity"/>
    <property type="evidence" value="ECO:0007669"/>
    <property type="project" value="InterPro"/>
</dbReference>
<dbReference type="PANTHER" id="PTHR45844:SF3">
    <property type="entry name" value="BHLH DOMAIN-CONTAINING PROTEIN"/>
    <property type="match status" value="1"/>
</dbReference>
<dbReference type="OrthoDB" id="71302at2759"/>
<dbReference type="PROSITE" id="PS50888">
    <property type="entry name" value="BHLH"/>
    <property type="match status" value="1"/>
</dbReference>
<proteinExistence type="predicted"/>
<evidence type="ECO:0000256" key="2">
    <source>
        <dbReference type="ARBA" id="ARBA00023015"/>
    </source>
</evidence>
<evidence type="ECO:0000313" key="7">
    <source>
        <dbReference type="Proteomes" id="UP000504604"/>
    </source>
</evidence>
<accession>A0A6I9UMA8</accession>
<dbReference type="PANTHER" id="PTHR45844">
    <property type="entry name" value="TRANSCRIPTION FACTOR BHLH30"/>
    <property type="match status" value="1"/>
</dbReference>
<dbReference type="GO" id="GO:0003700">
    <property type="term" value="F:DNA-binding transcription factor activity"/>
    <property type="evidence" value="ECO:0007669"/>
    <property type="project" value="InterPro"/>
</dbReference>
<dbReference type="InterPro" id="IPR011598">
    <property type="entry name" value="bHLH_dom"/>
</dbReference>
<dbReference type="InParanoid" id="A0A6I9UMA8"/>
<dbReference type="GeneID" id="105178592"/>
<keyword evidence="7" id="KW-1185">Reference proteome</keyword>
<evidence type="ECO:0000259" key="6">
    <source>
        <dbReference type="PROSITE" id="PS50888"/>
    </source>
</evidence>
<dbReference type="Gene3D" id="4.10.280.10">
    <property type="entry name" value="Helix-loop-helix DNA-binding domain"/>
    <property type="match status" value="1"/>
</dbReference>
<evidence type="ECO:0000256" key="1">
    <source>
        <dbReference type="ARBA" id="ARBA00004123"/>
    </source>
</evidence>
<gene>
    <name evidence="8" type="primary">LOC105178592</name>
</gene>
<evidence type="ECO:0000256" key="4">
    <source>
        <dbReference type="ARBA" id="ARBA00023163"/>
    </source>
</evidence>
<dbReference type="SUPFAM" id="SSF47459">
    <property type="entry name" value="HLH, helix-loop-helix DNA-binding domain"/>
    <property type="match status" value="1"/>
</dbReference>
<keyword evidence="3" id="KW-0238">DNA-binding</keyword>
<keyword evidence="4" id="KW-0804">Transcription</keyword>
<keyword evidence="5" id="KW-0539">Nucleus</keyword>
<dbReference type="InterPro" id="IPR045847">
    <property type="entry name" value="AIG1-like"/>
</dbReference>
<evidence type="ECO:0000256" key="3">
    <source>
        <dbReference type="ARBA" id="ARBA00023125"/>
    </source>
</evidence>
<organism evidence="7 8">
    <name type="scientific">Sesamum indicum</name>
    <name type="common">Oriental sesame</name>
    <name type="synonym">Sesamum orientale</name>
    <dbReference type="NCBI Taxonomy" id="4182"/>
    <lineage>
        <taxon>Eukaryota</taxon>
        <taxon>Viridiplantae</taxon>
        <taxon>Streptophyta</taxon>
        <taxon>Embryophyta</taxon>
        <taxon>Tracheophyta</taxon>
        <taxon>Spermatophyta</taxon>
        <taxon>Magnoliopsida</taxon>
        <taxon>eudicotyledons</taxon>
        <taxon>Gunneridae</taxon>
        <taxon>Pentapetalae</taxon>
        <taxon>asterids</taxon>
        <taxon>lamiids</taxon>
        <taxon>Lamiales</taxon>
        <taxon>Pedaliaceae</taxon>
        <taxon>Sesamum</taxon>
    </lineage>
</organism>
<dbReference type="KEGG" id="sind:105178592"/>
<dbReference type="Pfam" id="PF00010">
    <property type="entry name" value="HLH"/>
    <property type="match status" value="1"/>
</dbReference>
<comment type="subcellular location">
    <subcellularLocation>
        <location evidence="1">Nucleus</location>
    </subcellularLocation>
</comment>
<evidence type="ECO:0000313" key="8">
    <source>
        <dbReference type="RefSeq" id="XP_011100403.1"/>
    </source>
</evidence>
<feature type="domain" description="BHLH" evidence="6">
    <location>
        <begin position="65"/>
        <end position="114"/>
    </location>
</feature>